<organism evidence="10 11">
    <name type="scientific">Lacibacterium aquatile</name>
    <dbReference type="NCBI Taxonomy" id="1168082"/>
    <lineage>
        <taxon>Bacteria</taxon>
        <taxon>Pseudomonadati</taxon>
        <taxon>Pseudomonadota</taxon>
        <taxon>Alphaproteobacteria</taxon>
        <taxon>Rhodospirillales</taxon>
        <taxon>Rhodospirillaceae</taxon>
    </lineage>
</organism>
<dbReference type="SUPFAM" id="SSF103473">
    <property type="entry name" value="MFS general substrate transporter"/>
    <property type="match status" value="1"/>
</dbReference>
<feature type="transmembrane region" description="Helical" evidence="8">
    <location>
        <begin position="131"/>
        <end position="153"/>
    </location>
</feature>
<proteinExistence type="inferred from homology"/>
<evidence type="ECO:0000256" key="4">
    <source>
        <dbReference type="ARBA" id="ARBA00007520"/>
    </source>
</evidence>
<dbReference type="PANTHER" id="PTHR23507:SF1">
    <property type="entry name" value="FI18259P1-RELATED"/>
    <property type="match status" value="1"/>
</dbReference>
<dbReference type="CDD" id="cd17388">
    <property type="entry name" value="MFS_TetA"/>
    <property type="match status" value="1"/>
</dbReference>
<name>A0ABW5DXN7_9PROT</name>
<dbReference type="PROSITE" id="PS50850">
    <property type="entry name" value="MFS"/>
    <property type="match status" value="1"/>
</dbReference>
<dbReference type="NCBIfam" id="NF012174">
    <property type="entry name" value="tet_MFS_A_B_C_D"/>
    <property type="match status" value="1"/>
</dbReference>
<dbReference type="Pfam" id="PF07690">
    <property type="entry name" value="MFS_1"/>
    <property type="match status" value="2"/>
</dbReference>
<evidence type="ECO:0000313" key="10">
    <source>
        <dbReference type="EMBL" id="MFD2265196.1"/>
    </source>
</evidence>
<dbReference type="Gene3D" id="1.20.1250.20">
    <property type="entry name" value="MFS general substrate transporter like domains"/>
    <property type="match status" value="1"/>
</dbReference>
<feature type="transmembrane region" description="Helical" evidence="8">
    <location>
        <begin position="363"/>
        <end position="383"/>
    </location>
</feature>
<comment type="caution">
    <text evidence="10">The sequence shown here is derived from an EMBL/GenBank/DDBJ whole genome shotgun (WGS) entry which is preliminary data.</text>
</comment>
<evidence type="ECO:0000256" key="2">
    <source>
        <dbReference type="ARBA" id="ARBA00004141"/>
    </source>
</evidence>
<keyword evidence="5 8" id="KW-0812">Transmembrane</keyword>
<sequence length="392" mass="42163">MSHALFVILATVTLDAVGIGLILPILPDLLRELTHSSAIAGQYGVISALYSLMQFICAPVLGMLSDRYGRRPVLLVSLALATVDYGMMAVAPTLWLIYVGRIIAGIAGANTAVATAYITDISKPEDRGRRFGWMSACFGLGLIAGPVLGGWLGEISVRYPFWLAAGCNGLNLLLALFVLPESRKASPLPMVWGALNPFAPLKMALKSQALVPLLAVFCIVQIVGQVGAALWVIHGQDRYAWSPAVVGWSLAGFGIMHAAVQAFLPGPMIARYGERRSFIASISIDFVSYGLMAFAARGWMAFALMPLMCLGGIEQPAMQAMLTRQVDEDRQGELQGLLASLSHLATTVATLGFTLMYAVTAAYWMGAVWLAAALVYIACIPLLNWQRRLSRQ</sequence>
<dbReference type="InterPro" id="IPR005829">
    <property type="entry name" value="Sugar_transporter_CS"/>
</dbReference>
<dbReference type="PROSITE" id="PS00216">
    <property type="entry name" value="SUGAR_TRANSPORT_1"/>
    <property type="match status" value="1"/>
</dbReference>
<protein>
    <submittedName>
        <fullName evidence="10">Tet(A)/Tet(B)/Tet(C) family tetracycline efflux MFS transporter</fullName>
    </submittedName>
</protein>
<evidence type="ECO:0000256" key="3">
    <source>
        <dbReference type="ARBA" id="ARBA00004236"/>
    </source>
</evidence>
<dbReference type="InterPro" id="IPR020846">
    <property type="entry name" value="MFS_dom"/>
</dbReference>
<feature type="transmembrane region" description="Helical" evidence="8">
    <location>
        <begin position="159"/>
        <end position="179"/>
    </location>
</feature>
<comment type="similarity">
    <text evidence="4">Belongs to the major facilitator superfamily. TCR/Tet family.</text>
</comment>
<evidence type="ECO:0000256" key="5">
    <source>
        <dbReference type="ARBA" id="ARBA00022692"/>
    </source>
</evidence>
<evidence type="ECO:0000256" key="8">
    <source>
        <dbReference type="SAM" id="Phobius"/>
    </source>
</evidence>
<dbReference type="InterPro" id="IPR036259">
    <property type="entry name" value="MFS_trans_sf"/>
</dbReference>
<comment type="subcellular location">
    <subcellularLocation>
        <location evidence="3">Cell membrane</location>
    </subcellularLocation>
    <subcellularLocation>
        <location evidence="2">Membrane</location>
        <topology evidence="2">Multi-pass membrane protein</topology>
    </subcellularLocation>
</comment>
<evidence type="ECO:0000259" key="9">
    <source>
        <dbReference type="PROSITE" id="PS50850"/>
    </source>
</evidence>
<dbReference type="InterPro" id="IPR011701">
    <property type="entry name" value="MFS"/>
</dbReference>
<dbReference type="PANTHER" id="PTHR23507">
    <property type="entry name" value="ZGC:174356"/>
    <property type="match status" value="1"/>
</dbReference>
<keyword evidence="7 8" id="KW-0472">Membrane</keyword>
<keyword evidence="11" id="KW-1185">Reference proteome</keyword>
<evidence type="ECO:0000256" key="6">
    <source>
        <dbReference type="ARBA" id="ARBA00022989"/>
    </source>
</evidence>
<accession>A0ABW5DXN7</accession>
<feature type="transmembrane region" description="Helical" evidence="8">
    <location>
        <begin position="245"/>
        <end position="266"/>
    </location>
</feature>
<feature type="transmembrane region" description="Helical" evidence="8">
    <location>
        <begin position="210"/>
        <end position="233"/>
    </location>
</feature>
<evidence type="ECO:0000313" key="11">
    <source>
        <dbReference type="Proteomes" id="UP001597295"/>
    </source>
</evidence>
<reference evidence="11" key="1">
    <citation type="journal article" date="2019" name="Int. J. Syst. Evol. Microbiol.">
        <title>The Global Catalogue of Microorganisms (GCM) 10K type strain sequencing project: providing services to taxonomists for standard genome sequencing and annotation.</title>
        <authorList>
            <consortium name="The Broad Institute Genomics Platform"/>
            <consortium name="The Broad Institute Genome Sequencing Center for Infectious Disease"/>
            <person name="Wu L."/>
            <person name="Ma J."/>
        </authorList>
    </citation>
    <scope>NUCLEOTIDE SEQUENCE [LARGE SCALE GENOMIC DNA]</scope>
    <source>
        <strain evidence="11">CGMCC 1.19062</strain>
    </source>
</reference>
<evidence type="ECO:0000256" key="7">
    <source>
        <dbReference type="ARBA" id="ARBA00023136"/>
    </source>
</evidence>
<feature type="transmembrane region" description="Helical" evidence="8">
    <location>
        <begin position="42"/>
        <end position="61"/>
    </location>
</feature>
<feature type="transmembrane region" description="Helical" evidence="8">
    <location>
        <begin position="73"/>
        <end position="91"/>
    </location>
</feature>
<feature type="domain" description="Major facilitator superfamily (MFS) profile" evidence="9">
    <location>
        <begin position="4"/>
        <end position="384"/>
    </location>
</feature>
<dbReference type="EMBL" id="JBHUIP010000016">
    <property type="protein sequence ID" value="MFD2265196.1"/>
    <property type="molecule type" value="Genomic_DNA"/>
</dbReference>
<dbReference type="InterPro" id="IPR001958">
    <property type="entry name" value="Tet-R_TetA/multi-R_MdtG-like"/>
</dbReference>
<dbReference type="RefSeq" id="WP_379878368.1">
    <property type="nucleotide sequence ID" value="NZ_JBHUIP010000016.1"/>
</dbReference>
<dbReference type="Proteomes" id="UP001597295">
    <property type="component" value="Unassembled WGS sequence"/>
</dbReference>
<dbReference type="PRINTS" id="PR01035">
    <property type="entry name" value="TCRTETA"/>
</dbReference>
<feature type="transmembrane region" description="Helical" evidence="8">
    <location>
        <begin position="278"/>
        <end position="296"/>
    </location>
</feature>
<gene>
    <name evidence="10" type="primary">tet</name>
    <name evidence="10" type="ORF">ACFSM5_20000</name>
</gene>
<evidence type="ECO:0000256" key="1">
    <source>
        <dbReference type="ARBA" id="ARBA00003279"/>
    </source>
</evidence>
<keyword evidence="6 8" id="KW-1133">Transmembrane helix</keyword>
<feature type="transmembrane region" description="Helical" evidence="8">
    <location>
        <begin position="97"/>
        <end position="119"/>
    </location>
</feature>
<comment type="function">
    <text evidence="1">Resistance to tetracycline by an active tetracycline efflux. This is an energy-dependent process that decreases the accumulation of the antibiotic in whole cells. This protein functions as a metal-tetracycline/H(+) antiporter.</text>
</comment>